<dbReference type="Proteomes" id="UP000298337">
    <property type="component" value="Unassembled WGS sequence"/>
</dbReference>
<feature type="compositionally biased region" description="Basic and acidic residues" evidence="1">
    <location>
        <begin position="278"/>
        <end position="287"/>
    </location>
</feature>
<feature type="compositionally biased region" description="Polar residues" evidence="1">
    <location>
        <begin position="111"/>
        <end position="123"/>
    </location>
</feature>
<reference evidence="2 3" key="1">
    <citation type="submission" date="2019-04" db="EMBL/GenBank/DDBJ databases">
        <authorList>
            <person name="Feng G."/>
            <person name="Zhang J."/>
            <person name="Zhu H."/>
        </authorList>
    </citation>
    <scope>NUCLEOTIDE SEQUENCE [LARGE SCALE GENOMIC DNA]</scope>
    <source>
        <strain evidence="2 3">92R-1</strain>
    </source>
</reference>
<evidence type="ECO:0000313" key="2">
    <source>
        <dbReference type="EMBL" id="TGE04647.1"/>
    </source>
</evidence>
<protein>
    <submittedName>
        <fullName evidence="2">Uncharacterized protein</fullName>
    </submittedName>
</protein>
<organism evidence="2 3">
    <name type="scientific">Hymenobacter fodinae</name>
    <dbReference type="NCBI Taxonomy" id="2510796"/>
    <lineage>
        <taxon>Bacteria</taxon>
        <taxon>Pseudomonadati</taxon>
        <taxon>Bacteroidota</taxon>
        <taxon>Cytophagia</taxon>
        <taxon>Cytophagales</taxon>
        <taxon>Hymenobacteraceae</taxon>
        <taxon>Hymenobacter</taxon>
    </lineage>
</organism>
<evidence type="ECO:0000256" key="1">
    <source>
        <dbReference type="SAM" id="MobiDB-lite"/>
    </source>
</evidence>
<keyword evidence="3" id="KW-1185">Reference proteome</keyword>
<feature type="region of interest" description="Disordered" evidence="1">
    <location>
        <begin position="99"/>
        <end position="129"/>
    </location>
</feature>
<dbReference type="EMBL" id="SRLA01000005">
    <property type="protein sequence ID" value="TGE04647.1"/>
    <property type="molecule type" value="Genomic_DNA"/>
</dbReference>
<feature type="region of interest" description="Disordered" evidence="1">
    <location>
        <begin position="202"/>
        <end position="234"/>
    </location>
</feature>
<dbReference type="OrthoDB" id="7365718at2"/>
<name>A0A4Z0P1N8_9BACT</name>
<accession>A0A4Z0P1N8</accession>
<dbReference type="AlphaFoldDB" id="A0A4Z0P1N8"/>
<comment type="caution">
    <text evidence="2">The sequence shown here is derived from an EMBL/GenBank/DDBJ whole genome shotgun (WGS) entry which is preliminary data.</text>
</comment>
<evidence type="ECO:0000313" key="3">
    <source>
        <dbReference type="Proteomes" id="UP000298337"/>
    </source>
</evidence>
<sequence length="287" mass="32417">MAESDLWLSEPFTRGQAWVDLILLANFKDGFIRVAGQRITVKRGQCGWSQVRLAQRWKWSRGKTERFINELQEDGNIIVETSNRNSTITICKYEEYQTGETADETPDNTSDEQQTGSRQGTNKEGNKDKKVKNLIDIPAWLPADDWRDFCRMRGAKFTARAKQLIIIKLDTLRQQGHQPAAVLQQSIERGWTGVFEIKGGYNGNRQNHYQQGAGRPGGSAGEPNGNGYGGRKSQTDIAREITEKIKLDRAARWKANGGRNPDQELLDQPRPVIGLAHSDLHDAEEIR</sequence>
<feature type="region of interest" description="Disordered" evidence="1">
    <location>
        <begin position="253"/>
        <end position="287"/>
    </location>
</feature>
<dbReference type="RefSeq" id="WP_135436091.1">
    <property type="nucleotide sequence ID" value="NZ_SRLA01000005.1"/>
</dbReference>
<feature type="compositionally biased region" description="Gly residues" evidence="1">
    <location>
        <begin position="214"/>
        <end position="230"/>
    </location>
</feature>
<feature type="compositionally biased region" description="Acidic residues" evidence="1">
    <location>
        <begin position="101"/>
        <end position="110"/>
    </location>
</feature>
<proteinExistence type="predicted"/>
<gene>
    <name evidence="2" type="ORF">EU556_20900</name>
</gene>